<dbReference type="AlphaFoldDB" id="A0A5C5ZI88"/>
<dbReference type="PROSITE" id="PS00137">
    <property type="entry name" value="SUBTILASE_HIS"/>
    <property type="match status" value="1"/>
</dbReference>
<protein>
    <submittedName>
        <fullName evidence="8">Subtilisin DY</fullName>
        <ecNumber evidence="8">3.4.21.62</ecNumber>
    </submittedName>
</protein>
<dbReference type="Proteomes" id="UP000315440">
    <property type="component" value="Unassembled WGS sequence"/>
</dbReference>
<evidence type="ECO:0000313" key="8">
    <source>
        <dbReference type="EMBL" id="TWT87092.1"/>
    </source>
</evidence>
<feature type="domain" description="Peptidase S8/S53" evidence="7">
    <location>
        <begin position="105"/>
        <end position="378"/>
    </location>
</feature>
<evidence type="ECO:0000256" key="2">
    <source>
        <dbReference type="ARBA" id="ARBA00022670"/>
    </source>
</evidence>
<dbReference type="InterPro" id="IPR022398">
    <property type="entry name" value="Peptidase_S8_His-AS"/>
</dbReference>
<dbReference type="Pfam" id="PF00082">
    <property type="entry name" value="Peptidase_S8"/>
    <property type="match status" value="1"/>
</dbReference>
<comment type="similarity">
    <text evidence="1 5 6">Belongs to the peptidase S8 family.</text>
</comment>
<dbReference type="InterPro" id="IPR000209">
    <property type="entry name" value="Peptidase_S8/S53_dom"/>
</dbReference>
<organism evidence="8 9">
    <name type="scientific">Pseudobythopirellula maris</name>
    <dbReference type="NCBI Taxonomy" id="2527991"/>
    <lineage>
        <taxon>Bacteria</taxon>
        <taxon>Pseudomonadati</taxon>
        <taxon>Planctomycetota</taxon>
        <taxon>Planctomycetia</taxon>
        <taxon>Pirellulales</taxon>
        <taxon>Lacipirellulaceae</taxon>
        <taxon>Pseudobythopirellula</taxon>
    </lineage>
</organism>
<comment type="caution">
    <text evidence="8">The sequence shown here is derived from an EMBL/GenBank/DDBJ whole genome shotgun (WGS) entry which is preliminary data.</text>
</comment>
<dbReference type="PROSITE" id="PS00136">
    <property type="entry name" value="SUBTILASE_ASP"/>
    <property type="match status" value="1"/>
</dbReference>
<name>A0A5C5ZI88_9BACT</name>
<dbReference type="GO" id="GO:0004252">
    <property type="term" value="F:serine-type endopeptidase activity"/>
    <property type="evidence" value="ECO:0007669"/>
    <property type="project" value="UniProtKB-UniRule"/>
</dbReference>
<dbReference type="InterPro" id="IPR036852">
    <property type="entry name" value="Peptidase_S8/S53_dom_sf"/>
</dbReference>
<dbReference type="RefSeq" id="WP_146400910.1">
    <property type="nucleotide sequence ID" value="NZ_SJPQ01000003.1"/>
</dbReference>
<gene>
    <name evidence="8" type="primary">apr</name>
    <name evidence="8" type="ORF">Mal64_26260</name>
</gene>
<feature type="active site" description="Charge relay system" evidence="5">
    <location>
        <position position="114"/>
    </location>
</feature>
<dbReference type="InterPro" id="IPR023827">
    <property type="entry name" value="Peptidase_S8_Asp-AS"/>
</dbReference>
<dbReference type="EMBL" id="SJPQ01000003">
    <property type="protein sequence ID" value="TWT87092.1"/>
    <property type="molecule type" value="Genomic_DNA"/>
</dbReference>
<dbReference type="PANTHER" id="PTHR43806:SF11">
    <property type="entry name" value="CEREVISIN-RELATED"/>
    <property type="match status" value="1"/>
</dbReference>
<dbReference type="InterPro" id="IPR023828">
    <property type="entry name" value="Peptidase_S8_Ser-AS"/>
</dbReference>
<dbReference type="PROSITE" id="PS00138">
    <property type="entry name" value="SUBTILASE_SER"/>
    <property type="match status" value="1"/>
</dbReference>
<feature type="active site" description="Charge relay system" evidence="5">
    <location>
        <position position="335"/>
    </location>
</feature>
<keyword evidence="2 5" id="KW-0645">Protease</keyword>
<dbReference type="EC" id="3.4.21.62" evidence="8"/>
<evidence type="ECO:0000256" key="4">
    <source>
        <dbReference type="ARBA" id="ARBA00022825"/>
    </source>
</evidence>
<dbReference type="PRINTS" id="PR00313">
    <property type="entry name" value="CABNDNGRPT"/>
</dbReference>
<dbReference type="OrthoDB" id="252653at2"/>
<dbReference type="PRINTS" id="PR00723">
    <property type="entry name" value="SUBTILISIN"/>
</dbReference>
<dbReference type="PROSITE" id="PS51892">
    <property type="entry name" value="SUBTILASE"/>
    <property type="match status" value="1"/>
</dbReference>
<evidence type="ECO:0000256" key="6">
    <source>
        <dbReference type="RuleBase" id="RU003355"/>
    </source>
</evidence>
<proteinExistence type="inferred from homology"/>
<dbReference type="Gene3D" id="3.40.50.200">
    <property type="entry name" value="Peptidase S8/S53 domain"/>
    <property type="match status" value="1"/>
</dbReference>
<dbReference type="InterPro" id="IPR050131">
    <property type="entry name" value="Peptidase_S8_subtilisin-like"/>
</dbReference>
<keyword evidence="3 5" id="KW-0378">Hydrolase</keyword>
<evidence type="ECO:0000256" key="3">
    <source>
        <dbReference type="ARBA" id="ARBA00022801"/>
    </source>
</evidence>
<dbReference type="PANTHER" id="PTHR43806">
    <property type="entry name" value="PEPTIDASE S8"/>
    <property type="match status" value="1"/>
</dbReference>
<sequence length="1143" mass="120361">MSKKALRLRTARATQIECLEERIVMTAQALDALITQHNGVGFDAIDQHIEVAPHQEDSLQEGGYWQQDDLELPLGQEFERVEQTLNSAHALTGLDEVLAHYGFTGDGQTVAVIDSGIAWSHEALGGGLGKDYRVVGGWDFTENDADPYDDGPNGGHGTHVAGIVGADGLLDGVASGVDLVGLRVFDDSGYGHFGYVEQALQWVIANHDNSAIVNHPITAINLSLGMSWNDDVGEIPFASIEDEFAQLESMGIFISVSAGNSFTSYNAQGLSYPAASQYVTPVMSVDDNGSLSYFSQRHTSAIAAPGRTVTSTVPDYAANDADNIDDDWASMSGTSMASPYVAGASVIIRQAMEFAGYENITQDTIYDHIVSTADQFYDSATNATYNRLNLWSAIDALMPADDYGSSIDTAYSLGVLSDGLQANAGTMDGAITALDDSDYFTFTAGVTGEVTFTVGAASHELQAAWQGWDGSGAVGDGAVGDNGASYTLQVQQGQTYTVALATADGLGYYDFTIDVESTFEFVDWGATGRQDTHAGVAVDGEQWFRVTAGQAGYVTAQALVTSGAATVELYDANLQSLDDDGARSETYAQQGDEIYIRVTGAATLDVRLTNAVSMSGGVATVTGTSGDDALTFTAGDTTHTVSLNGVSYNVSATSIQINGGAGSDSLLAHGSAASETALVGVNSVSLTSSGYGLHVRGVEENVLVGGGGNDTAYMYGSSGADTYRSYGDRAVMSGSGYYNRASGFDSTTGFANGAEDIAYMYGSSGDDLYRSYSDRVVMSGAGFVNRAFGFSSTVGYGDSANDIAQMFDSAGADEYRTSETHAIMAGQGYHNTAVRFGATYGFASGPSDMAWMYGSSGDDVYSTSAERVVMQGAGYANTASGFGATVGYANGENDRVYMRGSDGDDLYRAYSDRVVMSGADYLNRAYSFDQTWAYGDSAGDIAQLHGTPEDEEYRTSATHAVMSGTGYINTAAYFSSTFGHGGGGGDQAWMYGSEAADTYVAYADYVRMSSVSYSNTASDFASTYGYANGAGDRAELYGTEASDSFRAYTDRSILSGAGYYSRATGFDIVVGSGEGGADTAWMYDESGDDLATVRDEAVSFALGSGRRLESQDFEEVYIHGTGGSNAVDETAVDYYFERVGNWV</sequence>
<evidence type="ECO:0000313" key="9">
    <source>
        <dbReference type="Proteomes" id="UP000315440"/>
    </source>
</evidence>
<feature type="active site" description="Charge relay system" evidence="5">
    <location>
        <position position="156"/>
    </location>
</feature>
<keyword evidence="9" id="KW-1185">Reference proteome</keyword>
<reference evidence="8 9" key="1">
    <citation type="submission" date="2019-02" db="EMBL/GenBank/DDBJ databases">
        <title>Deep-cultivation of Planctomycetes and their phenomic and genomic characterization uncovers novel biology.</title>
        <authorList>
            <person name="Wiegand S."/>
            <person name="Jogler M."/>
            <person name="Boedeker C."/>
            <person name="Pinto D."/>
            <person name="Vollmers J."/>
            <person name="Rivas-Marin E."/>
            <person name="Kohn T."/>
            <person name="Peeters S.H."/>
            <person name="Heuer A."/>
            <person name="Rast P."/>
            <person name="Oberbeckmann S."/>
            <person name="Bunk B."/>
            <person name="Jeske O."/>
            <person name="Meyerdierks A."/>
            <person name="Storesund J.E."/>
            <person name="Kallscheuer N."/>
            <person name="Luecker S."/>
            <person name="Lage O.M."/>
            <person name="Pohl T."/>
            <person name="Merkel B.J."/>
            <person name="Hornburger P."/>
            <person name="Mueller R.-W."/>
            <person name="Bruemmer F."/>
            <person name="Labrenz M."/>
            <person name="Spormann A.M."/>
            <person name="Op Den Camp H."/>
            <person name="Overmann J."/>
            <person name="Amann R."/>
            <person name="Jetten M.S.M."/>
            <person name="Mascher T."/>
            <person name="Medema M.H."/>
            <person name="Devos D.P."/>
            <person name="Kaster A.-K."/>
            <person name="Ovreas L."/>
            <person name="Rohde M."/>
            <person name="Galperin M.Y."/>
            <person name="Jogler C."/>
        </authorList>
    </citation>
    <scope>NUCLEOTIDE SEQUENCE [LARGE SCALE GENOMIC DNA]</scope>
    <source>
        <strain evidence="8 9">Mal64</strain>
    </source>
</reference>
<evidence type="ECO:0000256" key="5">
    <source>
        <dbReference type="PROSITE-ProRule" id="PRU01240"/>
    </source>
</evidence>
<evidence type="ECO:0000256" key="1">
    <source>
        <dbReference type="ARBA" id="ARBA00011073"/>
    </source>
</evidence>
<dbReference type="SUPFAM" id="SSF52743">
    <property type="entry name" value="Subtilisin-like"/>
    <property type="match status" value="1"/>
</dbReference>
<dbReference type="InterPro" id="IPR015500">
    <property type="entry name" value="Peptidase_S8_subtilisin-rel"/>
</dbReference>
<evidence type="ECO:0000259" key="7">
    <source>
        <dbReference type="Pfam" id="PF00082"/>
    </source>
</evidence>
<keyword evidence="4 5" id="KW-0720">Serine protease</keyword>
<dbReference type="GO" id="GO:0006508">
    <property type="term" value="P:proteolysis"/>
    <property type="evidence" value="ECO:0007669"/>
    <property type="project" value="UniProtKB-KW"/>
</dbReference>
<accession>A0A5C5ZI88</accession>